<dbReference type="AlphaFoldDB" id="A0A369W552"/>
<dbReference type="RefSeq" id="WP_114645675.1">
    <property type="nucleotide sequence ID" value="NZ_QQNH01000008.1"/>
</dbReference>
<keyword evidence="2" id="KW-1185">Reference proteome</keyword>
<proteinExistence type="predicted"/>
<name>A0A369W552_9HYPH</name>
<gene>
    <name evidence="1" type="ORF">DVH29_08135</name>
</gene>
<dbReference type="SUPFAM" id="SSF69304">
    <property type="entry name" value="Tricorn protease N-terminal domain"/>
    <property type="match status" value="1"/>
</dbReference>
<evidence type="ECO:0000313" key="2">
    <source>
        <dbReference type="Proteomes" id="UP000253759"/>
    </source>
</evidence>
<organism evidence="1 2">
    <name type="scientific">Pelagibacterium lacus</name>
    <dbReference type="NCBI Taxonomy" id="2282655"/>
    <lineage>
        <taxon>Bacteria</taxon>
        <taxon>Pseudomonadati</taxon>
        <taxon>Pseudomonadota</taxon>
        <taxon>Alphaproteobacteria</taxon>
        <taxon>Hyphomicrobiales</taxon>
        <taxon>Devosiaceae</taxon>
        <taxon>Pelagibacterium</taxon>
    </lineage>
</organism>
<sequence length="420" mass="46304">MKLEHAPCPVVSLTETIGGGFFGYFDKSPWPPDGSDRLLLHRAPFEHRMPLAGEPIEIGLLEQGHYRALGTSTAWNFQQGAMLQWLPGAADTIIYNDMEGADSIALRLDTRTGDTATLARPIAALSPTGRDALSLNFGRINALKPEYGYAGALDNTEHSACPDRDGLWRIDMQTGGGELLLSTSAVARYAPETTMSDAIHYLNHPLYSPDGRRFCFLHRWIDPAGTQRTRLLVAGRDGSELRVLISGMASHMGWRNGHELLAWAGERRLLAPAQRSLLRRLPVGRMLGSLYRRLGKPASLKAAMLGDGYILFDTRDGHRTSVGTGALSMDGHCSFRGDGDWFITDTYPDRHGKAALIVASFAQDRAYRVHEFQFPTGLDGEIRCDLHPRWHPTQPLICVDYMADGKRHMGQVDVAAIMAA</sequence>
<dbReference type="Proteomes" id="UP000253759">
    <property type="component" value="Unassembled WGS sequence"/>
</dbReference>
<comment type="caution">
    <text evidence="1">The sequence shown here is derived from an EMBL/GenBank/DDBJ whole genome shotgun (WGS) entry which is preliminary data.</text>
</comment>
<dbReference type="OrthoDB" id="5174394at2"/>
<protein>
    <submittedName>
        <fullName evidence="1">Uncharacterized protein</fullName>
    </submittedName>
</protein>
<dbReference type="EMBL" id="QQNH01000008">
    <property type="protein sequence ID" value="RDE09149.1"/>
    <property type="molecule type" value="Genomic_DNA"/>
</dbReference>
<accession>A0A369W552</accession>
<reference evidence="2" key="1">
    <citation type="submission" date="2018-07" db="EMBL/GenBank/DDBJ databases">
        <authorList>
            <person name="Liu B.-T."/>
            <person name="Du Z."/>
        </authorList>
    </citation>
    <scope>NUCLEOTIDE SEQUENCE [LARGE SCALE GENOMIC DNA]</scope>
    <source>
        <strain evidence="2">XYN52</strain>
    </source>
</reference>
<evidence type="ECO:0000313" key="1">
    <source>
        <dbReference type="EMBL" id="RDE09149.1"/>
    </source>
</evidence>